<keyword evidence="3" id="KW-1185">Reference proteome</keyword>
<reference evidence="2 3" key="1">
    <citation type="submission" date="2019-02" db="EMBL/GenBank/DDBJ databases">
        <title>Deep-cultivation of Planctomycetes and their phenomic and genomic characterization uncovers novel biology.</title>
        <authorList>
            <person name="Wiegand S."/>
            <person name="Jogler M."/>
            <person name="Boedeker C."/>
            <person name="Pinto D."/>
            <person name="Vollmers J."/>
            <person name="Rivas-Marin E."/>
            <person name="Kohn T."/>
            <person name="Peeters S.H."/>
            <person name="Heuer A."/>
            <person name="Rast P."/>
            <person name="Oberbeckmann S."/>
            <person name="Bunk B."/>
            <person name="Jeske O."/>
            <person name="Meyerdierks A."/>
            <person name="Storesund J.E."/>
            <person name="Kallscheuer N."/>
            <person name="Luecker S."/>
            <person name="Lage O.M."/>
            <person name="Pohl T."/>
            <person name="Merkel B.J."/>
            <person name="Hornburger P."/>
            <person name="Mueller R.-W."/>
            <person name="Bruemmer F."/>
            <person name="Labrenz M."/>
            <person name="Spormann A.M."/>
            <person name="Op den Camp H."/>
            <person name="Overmann J."/>
            <person name="Amann R."/>
            <person name="Jetten M.S.M."/>
            <person name="Mascher T."/>
            <person name="Medema M.H."/>
            <person name="Devos D.P."/>
            <person name="Kaster A.-K."/>
            <person name="Ovreas L."/>
            <person name="Rohde M."/>
            <person name="Galperin M.Y."/>
            <person name="Jogler C."/>
        </authorList>
    </citation>
    <scope>NUCLEOTIDE SEQUENCE [LARGE SCALE GENOMIC DNA]</scope>
    <source>
        <strain evidence="2 3">Pla85_3_4</strain>
    </source>
</reference>
<dbReference type="Proteomes" id="UP000317648">
    <property type="component" value="Chromosome"/>
</dbReference>
<dbReference type="AlphaFoldDB" id="A0A518E371"/>
<sequence length="74" mass="8649">MPDQMPRIKRIVCVVVVTMGRIMTMRVMFMHIMGNGVMRGSIVIVGHRIYKDPIDSWRRMRPTAREDSTMSVIR</sequence>
<evidence type="ECO:0000313" key="2">
    <source>
        <dbReference type="EMBL" id="QDU98536.1"/>
    </source>
</evidence>
<dbReference type="EMBL" id="CP036433">
    <property type="protein sequence ID" value="QDU98536.1"/>
    <property type="molecule type" value="Genomic_DNA"/>
</dbReference>
<protein>
    <submittedName>
        <fullName evidence="2">Uncharacterized protein</fullName>
    </submittedName>
</protein>
<accession>A0A518E371</accession>
<evidence type="ECO:0000256" key="1">
    <source>
        <dbReference type="SAM" id="Phobius"/>
    </source>
</evidence>
<keyword evidence="1" id="KW-0472">Membrane</keyword>
<name>A0A518E371_9BACT</name>
<evidence type="ECO:0000313" key="3">
    <source>
        <dbReference type="Proteomes" id="UP000317648"/>
    </source>
</evidence>
<proteinExistence type="predicted"/>
<feature type="transmembrane region" description="Helical" evidence="1">
    <location>
        <begin position="12"/>
        <end position="33"/>
    </location>
</feature>
<keyword evidence="1" id="KW-1133">Transmembrane helix</keyword>
<dbReference type="KEGG" id="lcre:Pla8534_64050"/>
<organism evidence="2 3">
    <name type="scientific">Lignipirellula cremea</name>
    <dbReference type="NCBI Taxonomy" id="2528010"/>
    <lineage>
        <taxon>Bacteria</taxon>
        <taxon>Pseudomonadati</taxon>
        <taxon>Planctomycetota</taxon>
        <taxon>Planctomycetia</taxon>
        <taxon>Pirellulales</taxon>
        <taxon>Pirellulaceae</taxon>
        <taxon>Lignipirellula</taxon>
    </lineage>
</organism>
<keyword evidence="1" id="KW-0812">Transmembrane</keyword>
<gene>
    <name evidence="2" type="ORF">Pla8534_64050</name>
</gene>